<name>A0A2N6T7I2_9CORY</name>
<feature type="region of interest" description="Disordered" evidence="6">
    <location>
        <begin position="315"/>
        <end position="380"/>
    </location>
</feature>
<feature type="domain" description="Mechanosensitive ion channel MscS" evidence="8">
    <location>
        <begin position="110"/>
        <end position="169"/>
    </location>
</feature>
<dbReference type="Proteomes" id="UP000235836">
    <property type="component" value="Unassembled WGS sequence"/>
</dbReference>
<keyword evidence="5 7" id="KW-0472">Membrane</keyword>
<dbReference type="GO" id="GO:0008381">
    <property type="term" value="F:mechanosensitive monoatomic ion channel activity"/>
    <property type="evidence" value="ECO:0007669"/>
    <property type="project" value="InterPro"/>
</dbReference>
<sequence length="520" mass="56535">MPFSLILDQVWRWLADTGINLALLLVLAFLVPRAGRLANRYVERQVAESKDTNEGKTSLALAGVGIYIVQLVAYFLILVFFLQQLGFSLAGAAIPATVVSAAIGFGSQQIIADFVAGFFILTEKQYGVGDLVTFKGNGIDVTGDVIQITMRATQVRTLEQYTVTIPNSAAQVCINNSNHWSRALVEVPVPLLGSHDTEEVISRAEAAARRAISEPDIVPLIQGDLLCQPGTDLNPPNTVGMPWTLDIRFMVRCSPGDQFPIERAIRVYILDEFFDEYGSAAAMPEAPLFDAKDTRTTAFTPAFLTRRYASEWNQWEAEDKEESDKEHKPILSPTPETQVEAEEAAPTETQRTGLSAGTPTKTDNTAPEDDPATKDKAQAEKERRYTFGTLGGRIRASTGMLILVFAVLLILRGLTLSSGEDSEKNSGILAPPRNPEASSIVETPQPQTQTTQEPAQTTHATPTAPVESAFKSTEPTSEPTDVPTSNPQQPRQNTPEQDEPAQQQGAAPTQESSISEPARP</sequence>
<feature type="compositionally biased region" description="Polar residues" evidence="6">
    <location>
        <begin position="347"/>
        <end position="365"/>
    </location>
</feature>
<dbReference type="PANTHER" id="PTHR30460:SF0">
    <property type="entry name" value="MODERATE CONDUCTANCE MECHANOSENSITIVE CHANNEL YBIO"/>
    <property type="match status" value="1"/>
</dbReference>
<reference evidence="9 10" key="1">
    <citation type="submission" date="2017-09" db="EMBL/GenBank/DDBJ databases">
        <title>Bacterial strain isolated from the female urinary microbiota.</title>
        <authorList>
            <person name="Thomas-White K."/>
            <person name="Kumar N."/>
            <person name="Forster S."/>
            <person name="Putonti C."/>
            <person name="Lawley T."/>
            <person name="Wolfe A.J."/>
        </authorList>
    </citation>
    <scope>NUCLEOTIDE SEQUENCE [LARGE SCALE GENOMIC DNA]</scope>
    <source>
        <strain evidence="9 10">UMB0792</strain>
    </source>
</reference>
<evidence type="ECO:0000259" key="8">
    <source>
        <dbReference type="Pfam" id="PF00924"/>
    </source>
</evidence>
<evidence type="ECO:0000256" key="5">
    <source>
        <dbReference type="ARBA" id="ARBA00023136"/>
    </source>
</evidence>
<dbReference type="SUPFAM" id="SSF50182">
    <property type="entry name" value="Sm-like ribonucleoproteins"/>
    <property type="match status" value="1"/>
</dbReference>
<dbReference type="InterPro" id="IPR045276">
    <property type="entry name" value="YbiO_bact"/>
</dbReference>
<dbReference type="AlphaFoldDB" id="A0A2N6T7I2"/>
<dbReference type="PANTHER" id="PTHR30460">
    <property type="entry name" value="MODERATE CONDUCTANCE MECHANOSENSITIVE CHANNEL YBIO"/>
    <property type="match status" value="1"/>
</dbReference>
<keyword evidence="2" id="KW-1003">Cell membrane</keyword>
<feature type="compositionally biased region" description="Basic and acidic residues" evidence="6">
    <location>
        <begin position="371"/>
        <end position="380"/>
    </location>
</feature>
<evidence type="ECO:0000256" key="2">
    <source>
        <dbReference type="ARBA" id="ARBA00022475"/>
    </source>
</evidence>
<evidence type="ECO:0000256" key="6">
    <source>
        <dbReference type="SAM" id="MobiDB-lite"/>
    </source>
</evidence>
<feature type="compositionally biased region" description="Polar residues" evidence="6">
    <location>
        <begin position="470"/>
        <end position="520"/>
    </location>
</feature>
<protein>
    <submittedName>
        <fullName evidence="9">Small-conductance mechanosensitive channel</fullName>
    </submittedName>
</protein>
<dbReference type="Gene3D" id="2.30.30.60">
    <property type="match status" value="1"/>
</dbReference>
<dbReference type="InterPro" id="IPR010920">
    <property type="entry name" value="LSM_dom_sf"/>
</dbReference>
<dbReference type="InterPro" id="IPR023408">
    <property type="entry name" value="MscS_beta-dom_sf"/>
</dbReference>
<evidence type="ECO:0000313" key="9">
    <source>
        <dbReference type="EMBL" id="PMC65280.1"/>
    </source>
</evidence>
<keyword evidence="10" id="KW-1185">Reference proteome</keyword>
<dbReference type="RefSeq" id="WP_102723398.1">
    <property type="nucleotide sequence ID" value="NZ_PNHG01000002.1"/>
</dbReference>
<dbReference type="InterPro" id="IPR006685">
    <property type="entry name" value="MscS_channel_2nd"/>
</dbReference>
<evidence type="ECO:0000256" key="4">
    <source>
        <dbReference type="ARBA" id="ARBA00022989"/>
    </source>
</evidence>
<organism evidence="9 10">
    <name type="scientific">Corynebacterium tuscaniense</name>
    <dbReference type="NCBI Taxonomy" id="302449"/>
    <lineage>
        <taxon>Bacteria</taxon>
        <taxon>Bacillati</taxon>
        <taxon>Actinomycetota</taxon>
        <taxon>Actinomycetes</taxon>
        <taxon>Mycobacteriales</taxon>
        <taxon>Corynebacteriaceae</taxon>
        <taxon>Corynebacterium</taxon>
    </lineage>
</organism>
<dbReference type="GO" id="GO:0005886">
    <property type="term" value="C:plasma membrane"/>
    <property type="evidence" value="ECO:0007669"/>
    <property type="project" value="UniProtKB-SubCell"/>
</dbReference>
<feature type="transmembrane region" description="Helical" evidence="7">
    <location>
        <begin position="12"/>
        <end position="31"/>
    </location>
</feature>
<accession>A0A2N6T7I2</accession>
<evidence type="ECO:0000256" key="1">
    <source>
        <dbReference type="ARBA" id="ARBA00004236"/>
    </source>
</evidence>
<feature type="region of interest" description="Disordered" evidence="6">
    <location>
        <begin position="418"/>
        <end position="520"/>
    </location>
</feature>
<keyword evidence="3 7" id="KW-0812">Transmembrane</keyword>
<gene>
    <name evidence="9" type="ORF">CJ203_02435</name>
</gene>
<feature type="transmembrane region" description="Helical" evidence="7">
    <location>
        <begin position="394"/>
        <end position="414"/>
    </location>
</feature>
<dbReference type="Pfam" id="PF00924">
    <property type="entry name" value="MS_channel_2nd"/>
    <property type="match status" value="1"/>
</dbReference>
<evidence type="ECO:0000256" key="7">
    <source>
        <dbReference type="SAM" id="Phobius"/>
    </source>
</evidence>
<feature type="compositionally biased region" description="Low complexity" evidence="6">
    <location>
        <begin position="443"/>
        <end position="465"/>
    </location>
</feature>
<comment type="subcellular location">
    <subcellularLocation>
        <location evidence="1">Cell membrane</location>
    </subcellularLocation>
</comment>
<feature type="transmembrane region" description="Helical" evidence="7">
    <location>
        <begin position="87"/>
        <end position="105"/>
    </location>
</feature>
<evidence type="ECO:0000313" key="10">
    <source>
        <dbReference type="Proteomes" id="UP000235836"/>
    </source>
</evidence>
<dbReference type="Gene3D" id="1.10.287.1260">
    <property type="match status" value="1"/>
</dbReference>
<keyword evidence="4 7" id="KW-1133">Transmembrane helix</keyword>
<evidence type="ECO:0000256" key="3">
    <source>
        <dbReference type="ARBA" id="ARBA00022692"/>
    </source>
</evidence>
<dbReference type="EMBL" id="PNHG01000002">
    <property type="protein sequence ID" value="PMC65280.1"/>
    <property type="molecule type" value="Genomic_DNA"/>
</dbReference>
<comment type="caution">
    <text evidence="9">The sequence shown here is derived from an EMBL/GenBank/DDBJ whole genome shotgun (WGS) entry which is preliminary data.</text>
</comment>
<feature type="transmembrane region" description="Helical" evidence="7">
    <location>
        <begin position="59"/>
        <end position="81"/>
    </location>
</feature>
<proteinExistence type="predicted"/>